<keyword evidence="1" id="KW-0812">Transmembrane</keyword>
<feature type="transmembrane region" description="Helical" evidence="1">
    <location>
        <begin position="20"/>
        <end position="40"/>
    </location>
</feature>
<protein>
    <submittedName>
        <fullName evidence="3">Soluble lytic murein transglycosylase</fullName>
    </submittedName>
</protein>
<keyword evidence="1" id="KW-0472">Membrane</keyword>
<accession>A0A1I7GAP5</accession>
<reference evidence="4" key="1">
    <citation type="submission" date="2016-10" db="EMBL/GenBank/DDBJ databases">
        <authorList>
            <person name="Varghese N."/>
        </authorList>
    </citation>
    <scope>NUCLEOTIDE SEQUENCE [LARGE SCALE GENOMIC DNA]</scope>
    <source>
        <strain evidence="4">DSM 17980</strain>
    </source>
</reference>
<proteinExistence type="predicted"/>
<name>A0A1I7GAP5_9BACL</name>
<evidence type="ECO:0000259" key="2">
    <source>
        <dbReference type="Pfam" id="PF01464"/>
    </source>
</evidence>
<dbReference type="EMBL" id="FPBV01000002">
    <property type="protein sequence ID" value="SFU45520.1"/>
    <property type="molecule type" value="Genomic_DNA"/>
</dbReference>
<dbReference type="Gene3D" id="1.10.530.10">
    <property type="match status" value="1"/>
</dbReference>
<dbReference type="CDD" id="cd16896">
    <property type="entry name" value="LT_Slt70-like"/>
    <property type="match status" value="1"/>
</dbReference>
<keyword evidence="4" id="KW-1185">Reference proteome</keyword>
<dbReference type="SUPFAM" id="SSF53955">
    <property type="entry name" value="Lysozyme-like"/>
    <property type="match status" value="1"/>
</dbReference>
<feature type="domain" description="Transglycosylase SLT" evidence="2">
    <location>
        <begin position="145"/>
        <end position="194"/>
    </location>
</feature>
<evidence type="ECO:0000256" key="1">
    <source>
        <dbReference type="SAM" id="Phobius"/>
    </source>
</evidence>
<dbReference type="InterPro" id="IPR023346">
    <property type="entry name" value="Lysozyme-like_dom_sf"/>
</dbReference>
<dbReference type="Pfam" id="PF01464">
    <property type="entry name" value="SLT"/>
    <property type="match status" value="2"/>
</dbReference>
<keyword evidence="1" id="KW-1133">Transmembrane helix</keyword>
<dbReference type="STRING" id="392015.SAMN05421543_102107"/>
<feature type="domain" description="Transglycosylase SLT" evidence="2">
    <location>
        <begin position="52"/>
        <end position="105"/>
    </location>
</feature>
<dbReference type="AlphaFoldDB" id="A0A1I7GAP5"/>
<sequence>MRAGAADGASLMVVVVRKRALAALILLIAVVFLITSNTFWRWMYPIGYQPEIRRAASEAHIDPLLVASVIRVESQFHSEDVSHAGAIGLMQLMPDTAQWLANQMNGASGSRAHAGAEGSAGNVGGAGNAGGAAASGSNAAGSPVDTARLADPDVNIRLGTWYIRYLVDLFHGNQVAAIAAYNSGPKRVSEWLADGTWNGQLKTLNDIPVGETRHFVGRVFYNYDLYQRIYGNDPLWRKPPAAGEAVK</sequence>
<dbReference type="Proteomes" id="UP000183508">
    <property type="component" value="Unassembled WGS sequence"/>
</dbReference>
<dbReference type="OrthoDB" id="9815002at2"/>
<dbReference type="InterPro" id="IPR008258">
    <property type="entry name" value="Transglycosylase_SLT_dom_1"/>
</dbReference>
<gene>
    <name evidence="3" type="ORF">SAMN05421543_102107</name>
</gene>
<organism evidence="3 4">
    <name type="scientific">Alicyclobacillus macrosporangiidus</name>
    <dbReference type="NCBI Taxonomy" id="392015"/>
    <lineage>
        <taxon>Bacteria</taxon>
        <taxon>Bacillati</taxon>
        <taxon>Bacillota</taxon>
        <taxon>Bacilli</taxon>
        <taxon>Bacillales</taxon>
        <taxon>Alicyclobacillaceae</taxon>
        <taxon>Alicyclobacillus</taxon>
    </lineage>
</organism>
<dbReference type="PANTHER" id="PTHR37423:SF5">
    <property type="entry name" value="SOLUBLE LYTIC MUREIN TRANSGLYCOSYLASE"/>
    <property type="match status" value="1"/>
</dbReference>
<evidence type="ECO:0000313" key="4">
    <source>
        <dbReference type="Proteomes" id="UP000183508"/>
    </source>
</evidence>
<dbReference type="PANTHER" id="PTHR37423">
    <property type="entry name" value="SOLUBLE LYTIC MUREIN TRANSGLYCOSYLASE-RELATED"/>
    <property type="match status" value="1"/>
</dbReference>
<evidence type="ECO:0000313" key="3">
    <source>
        <dbReference type="EMBL" id="SFU45520.1"/>
    </source>
</evidence>